<comment type="caution">
    <text evidence="2">The sequence shown here is derived from an EMBL/GenBank/DDBJ whole genome shotgun (WGS) entry which is preliminary data.</text>
</comment>
<feature type="chain" id="PRO_5047358086" evidence="1">
    <location>
        <begin position="21"/>
        <end position="557"/>
    </location>
</feature>
<sequence>MRLKKIFFLIFLSLFGGKTAAQNLYLKISGSNDSETKIIDSIGYEKKHKSLKSITEENILLTEKLNKKGYLDCKIVETHKVNDSVFTHKYQLENRIKYARIYIGINFQEFIPENFSFKNDSVTLPFEEIEFLLNTVTRQLENKGFAMAKAKLSSIEKQPHFITASLSVNKEIKRSINNIVINGYPKFPEGHKKNILRLHKNKTFNQKSLEKIYTDFEKYRFVKQQKYPEILFTKDSTKIYVYLEKAKPNSFDGYLGFTNDEKDKLVVSGYLDLILNNILNSGEKIALYWKSDGQDQKTFNLSLELPYLFKSPFGMKADLNIFKQDSTFQNTRTNLEIGYYFNYNTRIYLGYQSTESSDIQNINSTTINDFESTFLTSSLEFTNFNNTDFLFPEKTNINLKVGNGKRNANSGNDNQFFISLLAKHNFYLNPKNIIQVKTQNFYLKSNRYITNELYRFGGINSVRGFNENSLQANTITTLLTEYRYIATSNLYVHTILDYGYFNDTTTNTKENLLGLGFGFGLLTKNGLFNIIYANGSTKNQDAKLSNSIVHISFKANF</sequence>
<protein>
    <submittedName>
        <fullName evidence="2">Membrane protein</fullName>
    </submittedName>
</protein>
<gene>
    <name evidence="2" type="ORF">GCM10022386_26170</name>
</gene>
<keyword evidence="3" id="KW-1185">Reference proteome</keyword>
<reference evidence="3" key="1">
    <citation type="journal article" date="2019" name="Int. J. Syst. Evol. Microbiol.">
        <title>The Global Catalogue of Microorganisms (GCM) 10K type strain sequencing project: providing services to taxonomists for standard genome sequencing and annotation.</title>
        <authorList>
            <consortium name="The Broad Institute Genomics Platform"/>
            <consortium name="The Broad Institute Genome Sequencing Center for Infectious Disease"/>
            <person name="Wu L."/>
            <person name="Ma J."/>
        </authorList>
    </citation>
    <scope>NUCLEOTIDE SEQUENCE [LARGE SCALE GENOMIC DNA]</scope>
    <source>
        <strain evidence="3">JCM 17064</strain>
    </source>
</reference>
<proteinExistence type="predicted"/>
<evidence type="ECO:0000313" key="2">
    <source>
        <dbReference type="EMBL" id="GAA4039118.1"/>
    </source>
</evidence>
<dbReference type="RefSeq" id="WP_407652329.1">
    <property type="nucleotide sequence ID" value="NZ_BAABCR010000021.1"/>
</dbReference>
<dbReference type="Gene3D" id="2.40.160.50">
    <property type="entry name" value="membrane protein fhac: a member of the omp85/tpsb transporter family"/>
    <property type="match status" value="1"/>
</dbReference>
<evidence type="ECO:0000313" key="3">
    <source>
        <dbReference type="Proteomes" id="UP001500968"/>
    </source>
</evidence>
<name>A0ABP7UAH8_9FLAO</name>
<evidence type="ECO:0000256" key="1">
    <source>
        <dbReference type="SAM" id="SignalP"/>
    </source>
</evidence>
<feature type="signal peptide" evidence="1">
    <location>
        <begin position="1"/>
        <end position="20"/>
    </location>
</feature>
<accession>A0ABP7UAH8</accession>
<dbReference type="EMBL" id="BAABCR010000021">
    <property type="protein sequence ID" value="GAA4039118.1"/>
    <property type="molecule type" value="Genomic_DNA"/>
</dbReference>
<keyword evidence="1" id="KW-0732">Signal</keyword>
<organism evidence="2 3">
    <name type="scientific">Flavobacterium cheonhonense</name>
    <dbReference type="NCBI Taxonomy" id="706185"/>
    <lineage>
        <taxon>Bacteria</taxon>
        <taxon>Pseudomonadati</taxon>
        <taxon>Bacteroidota</taxon>
        <taxon>Flavobacteriia</taxon>
        <taxon>Flavobacteriales</taxon>
        <taxon>Flavobacteriaceae</taxon>
        <taxon>Flavobacterium</taxon>
    </lineage>
</organism>
<dbReference type="Proteomes" id="UP001500968">
    <property type="component" value="Unassembled WGS sequence"/>
</dbReference>